<evidence type="ECO:0008006" key="5">
    <source>
        <dbReference type="Google" id="ProtNLM"/>
    </source>
</evidence>
<dbReference type="Pfam" id="PF13041">
    <property type="entry name" value="PPR_2"/>
    <property type="match status" value="1"/>
</dbReference>
<protein>
    <recommendedName>
        <fullName evidence="5">Pentatricopeptide repeat-containing protein</fullName>
    </recommendedName>
</protein>
<dbReference type="GO" id="GO:0009451">
    <property type="term" value="P:RNA modification"/>
    <property type="evidence" value="ECO:0007669"/>
    <property type="project" value="InterPro"/>
</dbReference>
<dbReference type="GO" id="GO:0003723">
    <property type="term" value="F:RNA binding"/>
    <property type="evidence" value="ECO:0007669"/>
    <property type="project" value="InterPro"/>
</dbReference>
<name>W1NPZ4_AMBTC</name>
<feature type="non-terminal residue" evidence="3">
    <location>
        <position position="127"/>
    </location>
</feature>
<evidence type="ECO:0000256" key="1">
    <source>
        <dbReference type="ARBA" id="ARBA00022737"/>
    </source>
</evidence>
<evidence type="ECO:0000256" key="2">
    <source>
        <dbReference type="PROSITE-ProRule" id="PRU00708"/>
    </source>
</evidence>
<dbReference type="InterPro" id="IPR011990">
    <property type="entry name" value="TPR-like_helical_dom_sf"/>
</dbReference>
<dbReference type="AlphaFoldDB" id="W1NPZ4"/>
<gene>
    <name evidence="3" type="ORF">AMTR_s01748p00005760</name>
</gene>
<dbReference type="InterPro" id="IPR046960">
    <property type="entry name" value="PPR_At4g14850-like_plant"/>
</dbReference>
<feature type="non-terminal residue" evidence="3">
    <location>
        <position position="1"/>
    </location>
</feature>
<sequence length="127" mass="14037">LRPDSFTLVRALCACSRLGDAKAGEWVHRCINETSMGTNVYVNTSLVDMYVKCGCMEKARKVFDEMPERDIVSWSAIIGGYAQDGQPTEALKIYFEMEEANLKPDCFTMVGVLSACARLGALTLGER</sequence>
<proteinExistence type="predicted"/>
<dbReference type="OMA" id="HRCINET"/>
<dbReference type="FunFam" id="1.25.40.10:FF:000450">
    <property type="entry name" value="Putative pentatricopeptide repeat-containing protein"/>
    <property type="match status" value="1"/>
</dbReference>
<dbReference type="eggNOG" id="KOG4197">
    <property type="taxonomic scope" value="Eukaryota"/>
</dbReference>
<keyword evidence="4" id="KW-1185">Reference proteome</keyword>
<dbReference type="NCBIfam" id="TIGR00756">
    <property type="entry name" value="PPR"/>
    <property type="match status" value="2"/>
</dbReference>
<dbReference type="PANTHER" id="PTHR47926">
    <property type="entry name" value="PENTATRICOPEPTIDE REPEAT-CONTAINING PROTEIN"/>
    <property type="match status" value="1"/>
</dbReference>
<reference evidence="4" key="1">
    <citation type="journal article" date="2013" name="Science">
        <title>The Amborella genome and the evolution of flowering plants.</title>
        <authorList>
            <consortium name="Amborella Genome Project"/>
        </authorList>
    </citation>
    <scope>NUCLEOTIDE SEQUENCE [LARGE SCALE GENOMIC DNA]</scope>
</reference>
<keyword evidence="1" id="KW-0677">Repeat</keyword>
<feature type="repeat" description="PPR" evidence="2">
    <location>
        <begin position="70"/>
        <end position="104"/>
    </location>
</feature>
<dbReference type="HOGENOM" id="CLU_1976173_0_0_1"/>
<dbReference type="EMBL" id="KI395078">
    <property type="protein sequence ID" value="ERM98981.1"/>
    <property type="molecule type" value="Genomic_DNA"/>
</dbReference>
<dbReference type="Gramene" id="ERM98981">
    <property type="protein sequence ID" value="ERM98981"/>
    <property type="gene ID" value="AMTR_s01748p00005760"/>
</dbReference>
<dbReference type="Gene3D" id="1.25.40.10">
    <property type="entry name" value="Tetratricopeptide repeat domain"/>
    <property type="match status" value="1"/>
</dbReference>
<dbReference type="InterPro" id="IPR002885">
    <property type="entry name" value="PPR_rpt"/>
</dbReference>
<feature type="repeat" description="PPR" evidence="2">
    <location>
        <begin position="39"/>
        <end position="69"/>
    </location>
</feature>
<evidence type="ECO:0000313" key="3">
    <source>
        <dbReference type="EMBL" id="ERM98981.1"/>
    </source>
</evidence>
<dbReference type="Proteomes" id="UP000017836">
    <property type="component" value="Unassembled WGS sequence"/>
</dbReference>
<evidence type="ECO:0000313" key="4">
    <source>
        <dbReference type="Proteomes" id="UP000017836"/>
    </source>
</evidence>
<accession>W1NPZ4</accession>
<dbReference type="PROSITE" id="PS51375">
    <property type="entry name" value="PPR"/>
    <property type="match status" value="2"/>
</dbReference>
<organism evidence="3 4">
    <name type="scientific">Amborella trichopoda</name>
    <dbReference type="NCBI Taxonomy" id="13333"/>
    <lineage>
        <taxon>Eukaryota</taxon>
        <taxon>Viridiplantae</taxon>
        <taxon>Streptophyta</taxon>
        <taxon>Embryophyta</taxon>
        <taxon>Tracheophyta</taxon>
        <taxon>Spermatophyta</taxon>
        <taxon>Magnoliopsida</taxon>
        <taxon>Amborellales</taxon>
        <taxon>Amborellaceae</taxon>
        <taxon>Amborella</taxon>
    </lineage>
</organism>